<evidence type="ECO:0000313" key="2">
    <source>
        <dbReference type="Proteomes" id="UP000199321"/>
    </source>
</evidence>
<keyword evidence="2" id="KW-1185">Reference proteome</keyword>
<dbReference type="InterPro" id="IPR046219">
    <property type="entry name" value="DUF6252"/>
</dbReference>
<proteinExistence type="predicted"/>
<protein>
    <submittedName>
        <fullName evidence="1">Uncharacterized protein</fullName>
    </submittedName>
</protein>
<dbReference type="Pfam" id="PF19765">
    <property type="entry name" value="DUF6252"/>
    <property type="match status" value="1"/>
</dbReference>
<sequence length="271" mass="29261">MKHLLLFFLFAIVFSSCENTETNDPALQAQLDGSFFKAIDARVSENEDGTYLIQGVTQRETLTIKVSSIGVRSYGLGGSSANYASFERASGDTYFTNPYGSGTVVISNYDETAGNISGTFDFTAVIEGVDTLVAQRGIFFEAPVKRYEEPVIDPEDPAANAGTFLAHIDDNPFNPVTVTAIETVDSIVITGGTTNRSILIKLPLDIETGSVVLPEEGITISYRDGTGSEDALSGNLIVFSHDTARNRIKGTFYIQTANSTITLGQFNVIYQ</sequence>
<dbReference type="Proteomes" id="UP000199321">
    <property type="component" value="Unassembled WGS sequence"/>
</dbReference>
<organism evidence="1 2">
    <name type="scientific">Ulvibacter litoralis</name>
    <dbReference type="NCBI Taxonomy" id="227084"/>
    <lineage>
        <taxon>Bacteria</taxon>
        <taxon>Pseudomonadati</taxon>
        <taxon>Bacteroidota</taxon>
        <taxon>Flavobacteriia</taxon>
        <taxon>Flavobacteriales</taxon>
        <taxon>Flavobacteriaceae</taxon>
        <taxon>Ulvibacter</taxon>
    </lineage>
</organism>
<dbReference type="AlphaFoldDB" id="A0A1G7CQC9"/>
<accession>A0A1G7CQC9</accession>
<reference evidence="1 2" key="1">
    <citation type="submission" date="2016-10" db="EMBL/GenBank/DDBJ databases">
        <authorList>
            <person name="de Groot N.N."/>
        </authorList>
    </citation>
    <scope>NUCLEOTIDE SEQUENCE [LARGE SCALE GENOMIC DNA]</scope>
    <source>
        <strain evidence="1 2">DSM 16195</strain>
    </source>
</reference>
<name>A0A1G7CQC9_9FLAO</name>
<gene>
    <name evidence="1" type="ORF">SAMN05421855_101502</name>
</gene>
<dbReference type="OrthoDB" id="1448607at2"/>
<dbReference type="PROSITE" id="PS51257">
    <property type="entry name" value="PROKAR_LIPOPROTEIN"/>
    <property type="match status" value="1"/>
</dbReference>
<dbReference type="EMBL" id="FNBA01000001">
    <property type="protein sequence ID" value="SDE41509.1"/>
    <property type="molecule type" value="Genomic_DNA"/>
</dbReference>
<evidence type="ECO:0000313" key="1">
    <source>
        <dbReference type="EMBL" id="SDE41509.1"/>
    </source>
</evidence>
<dbReference type="RefSeq" id="WP_093140041.1">
    <property type="nucleotide sequence ID" value="NZ_BMWO01000001.1"/>
</dbReference>
<dbReference type="STRING" id="227084.SAMN05421855_101502"/>